<dbReference type="InterPro" id="IPR009057">
    <property type="entry name" value="Homeodomain-like_sf"/>
</dbReference>
<dbReference type="Gene3D" id="3.20.80.10">
    <property type="entry name" value="Regulatory factor, effector binding domain"/>
    <property type="match status" value="1"/>
</dbReference>
<dbReference type="AlphaFoldDB" id="A0A084JL98"/>
<evidence type="ECO:0000313" key="6">
    <source>
        <dbReference type="Proteomes" id="UP000028525"/>
    </source>
</evidence>
<accession>A0A084JL98</accession>
<proteinExistence type="predicted"/>
<dbReference type="InterPro" id="IPR029442">
    <property type="entry name" value="GyrI-like"/>
</dbReference>
<dbReference type="SUPFAM" id="SSF55136">
    <property type="entry name" value="Probable bacterial effector-binding domain"/>
    <property type="match status" value="1"/>
</dbReference>
<dbReference type="PROSITE" id="PS01124">
    <property type="entry name" value="HTH_ARAC_FAMILY_2"/>
    <property type="match status" value="1"/>
</dbReference>
<dbReference type="InterPro" id="IPR018060">
    <property type="entry name" value="HTH_AraC"/>
</dbReference>
<dbReference type="Proteomes" id="UP000028525">
    <property type="component" value="Unassembled WGS sequence"/>
</dbReference>
<dbReference type="Pfam" id="PF06445">
    <property type="entry name" value="GyrI-like"/>
    <property type="match status" value="1"/>
</dbReference>
<dbReference type="SUPFAM" id="SSF46689">
    <property type="entry name" value="Homeodomain-like"/>
    <property type="match status" value="2"/>
</dbReference>
<dbReference type="InterPro" id="IPR010499">
    <property type="entry name" value="AraC_E-bd"/>
</dbReference>
<keyword evidence="2" id="KW-0238">DNA-binding</keyword>
<dbReference type="PANTHER" id="PTHR47504">
    <property type="entry name" value="RIGHT ORIGIN-BINDING PROTEIN"/>
    <property type="match status" value="1"/>
</dbReference>
<dbReference type="PANTHER" id="PTHR47504:SF5">
    <property type="entry name" value="RIGHT ORIGIN-BINDING PROTEIN"/>
    <property type="match status" value="1"/>
</dbReference>
<evidence type="ECO:0000256" key="1">
    <source>
        <dbReference type="ARBA" id="ARBA00023015"/>
    </source>
</evidence>
<dbReference type="GO" id="GO:0043565">
    <property type="term" value="F:sequence-specific DNA binding"/>
    <property type="evidence" value="ECO:0007669"/>
    <property type="project" value="InterPro"/>
</dbReference>
<dbReference type="STRING" id="29354.IO98_13735"/>
<gene>
    <name evidence="5" type="ORF">IO98_13735</name>
</gene>
<dbReference type="SMART" id="SM00342">
    <property type="entry name" value="HTH_ARAC"/>
    <property type="match status" value="1"/>
</dbReference>
<sequence length="291" mass="32706">MNTLAQWNDAMAYIEKNLMFDIEPSQISRISGCSEYHFRRMFSFLAGMPLGEYIRRRRLSVAGLILQKESVKVIDLALQLGYESPEAFSKAFQVMHGVTPSQAKKANTELKVLPPMTFQLTIKGGLEMNYRVVEKDGFYIVGFKKRITMQFKGINTQMDSLVQKLTPQVIDELKGFCDVEPKGILSVSANFDERTTEGSQLDQYVGVATSRAASNGYDILHVAASTWAVFKVVGTFPDAIQDTWSQIYAEWFPASGYELTGGPELLWNETPDTSSPDYKSEIWIPVHKING</sequence>
<evidence type="ECO:0000313" key="5">
    <source>
        <dbReference type="EMBL" id="KEZ89732.1"/>
    </source>
</evidence>
<evidence type="ECO:0000256" key="3">
    <source>
        <dbReference type="ARBA" id="ARBA00023163"/>
    </source>
</evidence>
<dbReference type="EMBL" id="JPME01000015">
    <property type="protein sequence ID" value="KEZ89732.1"/>
    <property type="molecule type" value="Genomic_DNA"/>
</dbReference>
<name>A0A084JL98_9FIRM</name>
<comment type="caution">
    <text evidence="5">The sequence shown here is derived from an EMBL/GenBank/DDBJ whole genome shotgun (WGS) entry which is preliminary data.</text>
</comment>
<dbReference type="Gene3D" id="1.10.10.60">
    <property type="entry name" value="Homeodomain-like"/>
    <property type="match status" value="2"/>
</dbReference>
<dbReference type="GO" id="GO:0003700">
    <property type="term" value="F:DNA-binding transcription factor activity"/>
    <property type="evidence" value="ECO:0007669"/>
    <property type="project" value="InterPro"/>
</dbReference>
<keyword evidence="3" id="KW-0804">Transcription</keyword>
<reference evidence="5 6" key="1">
    <citation type="submission" date="2014-07" db="EMBL/GenBank/DDBJ databases">
        <title>Draft genome of Clostridium celerecrescens 152B isolated from sediments associated with methane hydrate from Krishna Godavari basin.</title>
        <authorList>
            <person name="Honkalas V.S."/>
            <person name="Dabir A.P."/>
            <person name="Arora P."/>
            <person name="Dhakephalkar P.K."/>
        </authorList>
    </citation>
    <scope>NUCLEOTIDE SEQUENCE [LARGE SCALE GENOMIC DNA]</scope>
    <source>
        <strain evidence="5 6">152B</strain>
    </source>
</reference>
<evidence type="ECO:0000256" key="2">
    <source>
        <dbReference type="ARBA" id="ARBA00023125"/>
    </source>
</evidence>
<organism evidence="5 6">
    <name type="scientific">Lacrimispora celerecrescens</name>
    <dbReference type="NCBI Taxonomy" id="29354"/>
    <lineage>
        <taxon>Bacteria</taxon>
        <taxon>Bacillati</taxon>
        <taxon>Bacillota</taxon>
        <taxon>Clostridia</taxon>
        <taxon>Lachnospirales</taxon>
        <taxon>Lachnospiraceae</taxon>
        <taxon>Lacrimispora</taxon>
    </lineage>
</organism>
<dbReference type="InterPro" id="IPR011256">
    <property type="entry name" value="Reg_factor_effector_dom_sf"/>
</dbReference>
<dbReference type="Pfam" id="PF12833">
    <property type="entry name" value="HTH_18"/>
    <property type="match status" value="1"/>
</dbReference>
<feature type="domain" description="HTH araC/xylS-type" evidence="4">
    <location>
        <begin position="8"/>
        <end position="106"/>
    </location>
</feature>
<dbReference type="InterPro" id="IPR050959">
    <property type="entry name" value="MarA-like"/>
</dbReference>
<protein>
    <submittedName>
        <fullName evidence="5">AraC family transcriptional regulator</fullName>
    </submittedName>
</protein>
<evidence type="ECO:0000259" key="4">
    <source>
        <dbReference type="PROSITE" id="PS01124"/>
    </source>
</evidence>
<dbReference type="SMART" id="SM00871">
    <property type="entry name" value="AraC_E_bind"/>
    <property type="match status" value="1"/>
</dbReference>
<dbReference type="OrthoDB" id="9801123at2"/>
<keyword evidence="1" id="KW-0805">Transcription regulation</keyword>
<keyword evidence="6" id="KW-1185">Reference proteome</keyword>
<dbReference type="RefSeq" id="WP_038281838.1">
    <property type="nucleotide sequence ID" value="NZ_JPME01000015.1"/>
</dbReference>